<organism evidence="2 3">
    <name type="scientific">Enterococcus casseliflavus</name>
    <name type="common">Enterococcus flavescens</name>
    <dbReference type="NCBI Taxonomy" id="37734"/>
    <lineage>
        <taxon>Bacteria</taxon>
        <taxon>Bacillati</taxon>
        <taxon>Bacillota</taxon>
        <taxon>Bacilli</taxon>
        <taxon>Lactobacillales</taxon>
        <taxon>Enterococcaceae</taxon>
        <taxon>Enterococcus</taxon>
    </lineage>
</organism>
<evidence type="ECO:0000313" key="2">
    <source>
        <dbReference type="EMBL" id="RHK04281.1"/>
    </source>
</evidence>
<accession>A0A415ENS0</accession>
<sequence length="128" mass="14403">MYLYYAIFNQADDGINVSFPDLDGAFTCGADMHEALYMAKDLLAGWLINAEDDNEVFPKPSAVSDIDLPEGDLIIPIEVNLKYYRERFENQLVKKTLTIPKYLNTLASEMDINFSATLTDALKEKLGV</sequence>
<proteinExistence type="predicted"/>
<dbReference type="SUPFAM" id="SSF143100">
    <property type="entry name" value="TTHA1013/TTHA0281-like"/>
    <property type="match status" value="1"/>
</dbReference>
<evidence type="ECO:0000313" key="3">
    <source>
        <dbReference type="Proteomes" id="UP000286288"/>
    </source>
</evidence>
<evidence type="ECO:0000259" key="1">
    <source>
        <dbReference type="Pfam" id="PF15919"/>
    </source>
</evidence>
<feature type="domain" description="HicB-like antitoxin of toxin-antitoxin system" evidence="1">
    <location>
        <begin position="8"/>
        <end position="69"/>
    </location>
</feature>
<reference evidence="2 3" key="1">
    <citation type="submission" date="2018-08" db="EMBL/GenBank/DDBJ databases">
        <title>A genome reference for cultivated species of the human gut microbiota.</title>
        <authorList>
            <person name="Zou Y."/>
            <person name="Xue W."/>
            <person name="Luo G."/>
        </authorList>
    </citation>
    <scope>NUCLEOTIDE SEQUENCE [LARGE SCALE GENOMIC DNA]</scope>
    <source>
        <strain evidence="2 3">AF48-16</strain>
    </source>
</reference>
<gene>
    <name evidence="2" type="ORF">DW084_16405</name>
</gene>
<protein>
    <submittedName>
        <fullName evidence="2">Type II toxin-antitoxin system HicB family antitoxin</fullName>
    </submittedName>
</protein>
<name>A0A415ENS0_ENTCA</name>
<dbReference type="Pfam" id="PF15919">
    <property type="entry name" value="HicB_lk_antitox"/>
    <property type="match status" value="1"/>
</dbReference>
<dbReference type="AlphaFoldDB" id="A0A415ENS0"/>
<dbReference type="Proteomes" id="UP000286288">
    <property type="component" value="Unassembled WGS sequence"/>
</dbReference>
<dbReference type="InterPro" id="IPR031807">
    <property type="entry name" value="HicB-like"/>
</dbReference>
<dbReference type="Gene3D" id="3.30.160.250">
    <property type="match status" value="1"/>
</dbReference>
<dbReference type="InterPro" id="IPR035069">
    <property type="entry name" value="TTHA1013/TTHA0281-like"/>
</dbReference>
<dbReference type="EMBL" id="QRMZ01000029">
    <property type="protein sequence ID" value="RHK04281.1"/>
    <property type="molecule type" value="Genomic_DNA"/>
</dbReference>
<comment type="caution">
    <text evidence="2">The sequence shown here is derived from an EMBL/GenBank/DDBJ whole genome shotgun (WGS) entry which is preliminary data.</text>
</comment>